<protein>
    <recommendedName>
        <fullName evidence="15 16">Type III pantothenate kinase</fullName>
        <ecNumber evidence="6 16">2.7.1.33</ecNumber>
    </recommendedName>
    <alternativeName>
        <fullName evidence="16">PanK-III</fullName>
    </alternativeName>
    <alternativeName>
        <fullName evidence="16">Pantothenic acid kinase</fullName>
    </alternativeName>
</protein>
<evidence type="ECO:0000256" key="8">
    <source>
        <dbReference type="ARBA" id="ARBA00022679"/>
    </source>
</evidence>
<evidence type="ECO:0000256" key="7">
    <source>
        <dbReference type="ARBA" id="ARBA00022490"/>
    </source>
</evidence>
<comment type="subcellular location">
    <subcellularLocation>
        <location evidence="3 16">Cytoplasm</location>
    </subcellularLocation>
</comment>
<dbReference type="Pfam" id="PF03309">
    <property type="entry name" value="Pan_kinase"/>
    <property type="match status" value="1"/>
</dbReference>
<proteinExistence type="inferred from homology"/>
<dbReference type="InterPro" id="IPR004619">
    <property type="entry name" value="Type_III_PanK"/>
</dbReference>
<keyword evidence="7 16" id="KW-0963">Cytoplasm</keyword>
<keyword evidence="12 16" id="KW-0630">Potassium</keyword>
<feature type="binding site" evidence="16">
    <location>
        <position position="185"/>
    </location>
    <ligand>
        <name>substrate</name>
    </ligand>
</feature>
<comment type="subunit">
    <text evidence="5 16">Homodimer.</text>
</comment>
<keyword evidence="18" id="KW-1185">Reference proteome</keyword>
<dbReference type="NCBIfam" id="TIGR00671">
    <property type="entry name" value="baf"/>
    <property type="match status" value="1"/>
</dbReference>
<evidence type="ECO:0000256" key="10">
    <source>
        <dbReference type="ARBA" id="ARBA00022777"/>
    </source>
</evidence>
<feature type="binding site" evidence="16">
    <location>
        <begin position="6"/>
        <end position="13"/>
    </location>
    <ligand>
        <name>ATP</name>
        <dbReference type="ChEBI" id="CHEBI:30616"/>
    </ligand>
</feature>
<evidence type="ECO:0000313" key="18">
    <source>
        <dbReference type="Proteomes" id="UP000236197"/>
    </source>
</evidence>
<evidence type="ECO:0000256" key="6">
    <source>
        <dbReference type="ARBA" id="ARBA00012102"/>
    </source>
</evidence>
<dbReference type="Proteomes" id="UP000236197">
    <property type="component" value="Unassembled WGS sequence"/>
</dbReference>
<comment type="caution">
    <text evidence="17">The sequence shown here is derived from an EMBL/GenBank/DDBJ whole genome shotgun (WGS) entry which is preliminary data.</text>
</comment>
<dbReference type="GO" id="GO:0005524">
    <property type="term" value="F:ATP binding"/>
    <property type="evidence" value="ECO:0007669"/>
    <property type="project" value="UniProtKB-UniRule"/>
</dbReference>
<evidence type="ECO:0000256" key="9">
    <source>
        <dbReference type="ARBA" id="ARBA00022741"/>
    </source>
</evidence>
<dbReference type="OrthoDB" id="9804707at2"/>
<evidence type="ECO:0000256" key="2">
    <source>
        <dbReference type="ARBA" id="ARBA00001958"/>
    </source>
</evidence>
<comment type="similarity">
    <text evidence="14 16">Belongs to the type III pantothenate kinase family.</text>
</comment>
<feature type="binding site" evidence="16">
    <location>
        <begin position="108"/>
        <end position="111"/>
    </location>
    <ligand>
        <name>substrate</name>
    </ligand>
</feature>
<dbReference type="CDD" id="cd24015">
    <property type="entry name" value="ASKHA_NBD_PanK-III"/>
    <property type="match status" value="1"/>
</dbReference>
<evidence type="ECO:0000256" key="11">
    <source>
        <dbReference type="ARBA" id="ARBA00022840"/>
    </source>
</evidence>
<evidence type="ECO:0000256" key="15">
    <source>
        <dbReference type="ARBA" id="ARBA00040883"/>
    </source>
</evidence>
<dbReference type="GO" id="GO:0005737">
    <property type="term" value="C:cytoplasm"/>
    <property type="evidence" value="ECO:0007669"/>
    <property type="project" value="UniProtKB-SubCell"/>
</dbReference>
<dbReference type="Gene3D" id="3.30.420.40">
    <property type="match status" value="2"/>
</dbReference>
<evidence type="ECO:0000256" key="1">
    <source>
        <dbReference type="ARBA" id="ARBA00001206"/>
    </source>
</evidence>
<feature type="binding site" evidence="16">
    <location>
        <position position="130"/>
    </location>
    <ligand>
        <name>K(+)</name>
        <dbReference type="ChEBI" id="CHEBI:29103"/>
    </ligand>
</feature>
<comment type="catalytic activity">
    <reaction evidence="1 16">
        <text>(R)-pantothenate + ATP = (R)-4'-phosphopantothenate + ADP + H(+)</text>
        <dbReference type="Rhea" id="RHEA:16373"/>
        <dbReference type="ChEBI" id="CHEBI:10986"/>
        <dbReference type="ChEBI" id="CHEBI:15378"/>
        <dbReference type="ChEBI" id="CHEBI:29032"/>
        <dbReference type="ChEBI" id="CHEBI:30616"/>
        <dbReference type="ChEBI" id="CHEBI:456216"/>
        <dbReference type="EC" id="2.7.1.33"/>
    </reaction>
</comment>
<evidence type="ECO:0000256" key="4">
    <source>
        <dbReference type="ARBA" id="ARBA00005225"/>
    </source>
</evidence>
<accession>A0A2K2UDS9</accession>
<comment type="cofactor">
    <cofactor evidence="2">
        <name>K(+)</name>
        <dbReference type="ChEBI" id="CHEBI:29103"/>
    </cofactor>
</comment>
<evidence type="ECO:0000256" key="16">
    <source>
        <dbReference type="HAMAP-Rule" id="MF_01274"/>
    </source>
</evidence>
<dbReference type="InterPro" id="IPR043129">
    <property type="entry name" value="ATPase_NBD"/>
</dbReference>
<dbReference type="GO" id="GO:0004594">
    <property type="term" value="F:pantothenate kinase activity"/>
    <property type="evidence" value="ECO:0007669"/>
    <property type="project" value="UniProtKB-UniRule"/>
</dbReference>
<evidence type="ECO:0000256" key="13">
    <source>
        <dbReference type="ARBA" id="ARBA00022993"/>
    </source>
</evidence>
<organism evidence="17 18">
    <name type="scientific">Enteroscipio rubneri</name>
    <dbReference type="NCBI Taxonomy" id="2070686"/>
    <lineage>
        <taxon>Bacteria</taxon>
        <taxon>Bacillati</taxon>
        <taxon>Actinomycetota</taxon>
        <taxon>Coriobacteriia</taxon>
        <taxon>Eggerthellales</taxon>
        <taxon>Eggerthellaceae</taxon>
        <taxon>Enteroscipio</taxon>
    </lineage>
</organism>
<dbReference type="AlphaFoldDB" id="A0A2K2UDS9"/>
<evidence type="ECO:0000313" key="17">
    <source>
        <dbReference type="EMBL" id="PNV68444.1"/>
    </source>
</evidence>
<feature type="active site" description="Proton acceptor" evidence="16">
    <location>
        <position position="110"/>
    </location>
</feature>
<evidence type="ECO:0000256" key="5">
    <source>
        <dbReference type="ARBA" id="ARBA00011738"/>
    </source>
</evidence>
<keyword evidence="13 16" id="KW-0173">Coenzyme A biosynthesis</keyword>
<keyword evidence="11 16" id="KW-0067">ATP-binding</keyword>
<evidence type="ECO:0000256" key="3">
    <source>
        <dbReference type="ARBA" id="ARBA00004496"/>
    </source>
</evidence>
<dbReference type="SUPFAM" id="SSF53067">
    <property type="entry name" value="Actin-like ATPase domain"/>
    <property type="match status" value="2"/>
</dbReference>
<dbReference type="HAMAP" id="MF_01274">
    <property type="entry name" value="Pantothen_kinase_3"/>
    <property type="match status" value="1"/>
</dbReference>
<dbReference type="UniPathway" id="UPA00241">
    <property type="reaction ID" value="UER00352"/>
</dbReference>
<name>A0A2K2UDS9_9ACTN</name>
<feature type="binding site" evidence="16">
    <location>
        <position position="101"/>
    </location>
    <ligand>
        <name>substrate</name>
    </ligand>
</feature>
<reference evidence="18" key="1">
    <citation type="submission" date="2018-01" db="EMBL/GenBank/DDBJ databases">
        <title>Rubneribacter badeniensis gen. nov., sp. nov., and Colonibacter rubneri, gen. nov., sp. nov., WGS of new members of the Eggerthellaceae.</title>
        <authorList>
            <person name="Danylec N."/>
            <person name="Stoll D.A."/>
            <person name="Doetsch A."/>
            <person name="Kulling S.E."/>
            <person name="Huch M."/>
        </authorList>
    </citation>
    <scope>NUCLEOTIDE SEQUENCE [LARGE SCALE GENOMIC DNA]</scope>
    <source>
        <strain evidence="18">ResAG-96</strain>
    </source>
</reference>
<keyword evidence="8 16" id="KW-0808">Transferase</keyword>
<comment type="function">
    <text evidence="16">Catalyzes the phosphorylation of pantothenate (Pan), the first step in CoA biosynthesis.</text>
</comment>
<dbReference type="RefSeq" id="WP_103263773.1">
    <property type="nucleotide sequence ID" value="NZ_CABMLE010000001.1"/>
</dbReference>
<dbReference type="NCBIfam" id="NF009855">
    <property type="entry name" value="PRK13321.1"/>
    <property type="match status" value="1"/>
</dbReference>
<sequence>MLLAIDVGNTQTVVGVYRNEDLLYRWRIGTNKHHTSDELRIRLRQLLDCENIPVEGLRGVALASVVPQLTLAWSAAVHYLLGKEALVCTAETAGALFEADYPNPREIGADRVADAVAAKELYGAPVIVVDFGTATNIEVVDKDGRFVGGIIAPGVETSATALFSHATKLGAIDLVDPKTAIGHNTEQAMQSGIVYGEADRVDGLVRRIFDQLGYETPVVATGGLASRVAALSRTITATNPELTLEGLRLVYDAREG</sequence>
<dbReference type="PANTHER" id="PTHR34265">
    <property type="entry name" value="TYPE III PANTOTHENATE KINASE"/>
    <property type="match status" value="1"/>
</dbReference>
<dbReference type="EMBL" id="PPEK01000001">
    <property type="protein sequence ID" value="PNV68444.1"/>
    <property type="molecule type" value="Genomic_DNA"/>
</dbReference>
<gene>
    <name evidence="16" type="primary">coaX</name>
    <name evidence="17" type="ORF">C2L71_00155</name>
</gene>
<evidence type="ECO:0000256" key="14">
    <source>
        <dbReference type="ARBA" id="ARBA00038036"/>
    </source>
</evidence>
<keyword evidence="16" id="KW-0479">Metal-binding</keyword>
<keyword evidence="10 16" id="KW-0418">Kinase</keyword>
<dbReference type="GO" id="GO:0046872">
    <property type="term" value="F:metal ion binding"/>
    <property type="evidence" value="ECO:0007669"/>
    <property type="project" value="UniProtKB-KW"/>
</dbReference>
<evidence type="ECO:0000256" key="12">
    <source>
        <dbReference type="ARBA" id="ARBA00022958"/>
    </source>
</evidence>
<dbReference type="PANTHER" id="PTHR34265:SF1">
    <property type="entry name" value="TYPE III PANTOTHENATE KINASE"/>
    <property type="match status" value="1"/>
</dbReference>
<dbReference type="GO" id="GO:0015937">
    <property type="term" value="P:coenzyme A biosynthetic process"/>
    <property type="evidence" value="ECO:0007669"/>
    <property type="project" value="UniProtKB-UniRule"/>
</dbReference>
<comment type="cofactor">
    <cofactor evidence="16">
        <name>NH4(+)</name>
        <dbReference type="ChEBI" id="CHEBI:28938"/>
    </cofactor>
    <cofactor evidence="16">
        <name>K(+)</name>
        <dbReference type="ChEBI" id="CHEBI:29103"/>
    </cofactor>
    <text evidence="16">A monovalent cation. Ammonium or potassium.</text>
</comment>
<feature type="binding site" evidence="16">
    <location>
        <position position="133"/>
    </location>
    <ligand>
        <name>ATP</name>
        <dbReference type="ChEBI" id="CHEBI:30616"/>
    </ligand>
</feature>
<comment type="pathway">
    <text evidence="4 16">Cofactor biosynthesis; coenzyme A biosynthesis; CoA from (R)-pantothenate: step 1/5.</text>
</comment>
<keyword evidence="9 16" id="KW-0547">Nucleotide-binding</keyword>
<dbReference type="EC" id="2.7.1.33" evidence="6 16"/>